<protein>
    <recommendedName>
        <fullName evidence="4">PAP2 superfamily protein</fullName>
    </recommendedName>
</protein>
<dbReference type="STRING" id="95161.SAMN05660874_00794"/>
<organism evidence="2 3">
    <name type="scientific">Saccharopolyspora flava</name>
    <dbReference type="NCBI Taxonomy" id="95161"/>
    <lineage>
        <taxon>Bacteria</taxon>
        <taxon>Bacillati</taxon>
        <taxon>Actinomycetota</taxon>
        <taxon>Actinomycetes</taxon>
        <taxon>Pseudonocardiales</taxon>
        <taxon>Pseudonocardiaceae</taxon>
        <taxon>Saccharopolyspora</taxon>
    </lineage>
</organism>
<proteinExistence type="predicted"/>
<feature type="transmembrane region" description="Helical" evidence="1">
    <location>
        <begin position="153"/>
        <end position="179"/>
    </location>
</feature>
<keyword evidence="1" id="KW-0812">Transmembrane</keyword>
<dbReference type="OrthoDB" id="4935320at2"/>
<feature type="transmembrane region" description="Helical" evidence="1">
    <location>
        <begin position="125"/>
        <end position="147"/>
    </location>
</feature>
<evidence type="ECO:0000313" key="2">
    <source>
        <dbReference type="EMBL" id="SFS39685.1"/>
    </source>
</evidence>
<feature type="transmembrane region" description="Helical" evidence="1">
    <location>
        <begin position="101"/>
        <end position="118"/>
    </location>
</feature>
<keyword evidence="1" id="KW-0472">Membrane</keyword>
<gene>
    <name evidence="2" type="ORF">SAMN05660874_00794</name>
</gene>
<dbReference type="Proteomes" id="UP000198852">
    <property type="component" value="Unassembled WGS sequence"/>
</dbReference>
<evidence type="ECO:0008006" key="4">
    <source>
        <dbReference type="Google" id="ProtNLM"/>
    </source>
</evidence>
<feature type="transmembrane region" description="Helical" evidence="1">
    <location>
        <begin position="61"/>
        <end position="81"/>
    </location>
</feature>
<keyword evidence="1" id="KW-1133">Transmembrane helix</keyword>
<feature type="transmembrane region" description="Helical" evidence="1">
    <location>
        <begin position="191"/>
        <end position="211"/>
    </location>
</feature>
<reference evidence="3" key="1">
    <citation type="submission" date="2016-10" db="EMBL/GenBank/DDBJ databases">
        <authorList>
            <person name="Varghese N."/>
            <person name="Submissions S."/>
        </authorList>
    </citation>
    <scope>NUCLEOTIDE SEQUENCE [LARGE SCALE GENOMIC DNA]</scope>
    <source>
        <strain evidence="3">DSM 44771</strain>
    </source>
</reference>
<name>A0A1I6PHZ3_9PSEU</name>
<keyword evidence="3" id="KW-1185">Reference proteome</keyword>
<dbReference type="EMBL" id="FOZX01000001">
    <property type="protein sequence ID" value="SFS39685.1"/>
    <property type="molecule type" value="Genomic_DNA"/>
</dbReference>
<accession>A0A1I6PHZ3</accession>
<dbReference type="AlphaFoldDB" id="A0A1I6PHZ3"/>
<evidence type="ECO:0000256" key="1">
    <source>
        <dbReference type="SAM" id="Phobius"/>
    </source>
</evidence>
<sequence length="212" mass="22472">MEPSPTTDNTTSGADTRPAHHLRDRLAHVLTEVCAPWVIVVLLPLAVAWQATHRVLPALGWGLLVAATSSILPMGIIVWGARTGRWDGHHVRDRAGRLVPFIALIVMSLVGLGLLLALGAPRQVIVLDVVMIALLLVTGGITAWWKISMHSAVAAGAVAILAVTYHPLCWALMLLVVAISWSRVRIRDHTTAQVTIGALVGAASGGLFAALL</sequence>
<feature type="transmembrane region" description="Helical" evidence="1">
    <location>
        <begin position="26"/>
        <end position="49"/>
    </location>
</feature>
<evidence type="ECO:0000313" key="3">
    <source>
        <dbReference type="Proteomes" id="UP000198852"/>
    </source>
</evidence>
<dbReference type="RefSeq" id="WP_093413721.1">
    <property type="nucleotide sequence ID" value="NZ_FOZX01000001.1"/>
</dbReference>